<dbReference type="OrthoDB" id="3266819at2"/>
<dbReference type="EMBL" id="CP015079">
    <property type="protein sequence ID" value="ANH38623.1"/>
    <property type="molecule type" value="Genomic_DNA"/>
</dbReference>
<dbReference type="PATRIC" id="fig|1300347.3.peg.2192"/>
<protein>
    <recommendedName>
        <fullName evidence="3">DUF2505 domain-containing protein</fullName>
    </recommendedName>
</protein>
<gene>
    <name evidence="1" type="ORF">I601_2198</name>
</gene>
<dbReference type="InterPro" id="IPR019639">
    <property type="entry name" value="DUF2505"/>
</dbReference>
<dbReference type="Gene3D" id="3.30.530.20">
    <property type="match status" value="1"/>
</dbReference>
<evidence type="ECO:0008006" key="3">
    <source>
        <dbReference type="Google" id="ProtNLM"/>
    </source>
</evidence>
<dbReference type="InterPro" id="IPR023393">
    <property type="entry name" value="START-like_dom_sf"/>
</dbReference>
<name>A0A1A9GLZ8_9ACTN</name>
<keyword evidence="2" id="KW-1185">Reference proteome</keyword>
<reference evidence="1 2" key="1">
    <citation type="submission" date="2016-03" db="EMBL/GenBank/DDBJ databases">
        <title>Complete genome sequence of a soil Actinobacterium, Nocardioides dokdonensis FR1436.</title>
        <authorList>
            <person name="Kwon S.-K."/>
            <person name="Kim K."/>
            <person name="Kim J.F."/>
        </authorList>
    </citation>
    <scope>NUCLEOTIDE SEQUENCE [LARGE SCALE GENOMIC DNA]</scope>
    <source>
        <strain evidence="1 2">FR1436</strain>
    </source>
</reference>
<dbReference type="RefSeq" id="WP_068109358.1">
    <property type="nucleotide sequence ID" value="NZ_CP015079.1"/>
</dbReference>
<organism evidence="1 2">
    <name type="scientific">Nocardioides dokdonensis FR1436</name>
    <dbReference type="NCBI Taxonomy" id="1300347"/>
    <lineage>
        <taxon>Bacteria</taxon>
        <taxon>Bacillati</taxon>
        <taxon>Actinomycetota</taxon>
        <taxon>Actinomycetes</taxon>
        <taxon>Propionibacteriales</taxon>
        <taxon>Nocardioidaceae</taxon>
        <taxon>Nocardioides</taxon>
    </lineage>
</organism>
<dbReference type="SUPFAM" id="SSF55961">
    <property type="entry name" value="Bet v1-like"/>
    <property type="match status" value="1"/>
</dbReference>
<dbReference type="Pfam" id="PF10698">
    <property type="entry name" value="DUF2505"/>
    <property type="match status" value="1"/>
</dbReference>
<dbReference type="Proteomes" id="UP000077868">
    <property type="component" value="Chromosome"/>
</dbReference>
<dbReference type="AlphaFoldDB" id="A0A1A9GLZ8"/>
<dbReference type="KEGG" id="ndk:I601_2198"/>
<evidence type="ECO:0000313" key="2">
    <source>
        <dbReference type="Proteomes" id="UP000077868"/>
    </source>
</evidence>
<evidence type="ECO:0000313" key="1">
    <source>
        <dbReference type="EMBL" id="ANH38623.1"/>
    </source>
</evidence>
<accession>A0A1A9GLZ8</accession>
<sequence length="160" mass="17408">MTTSLVHELTYDAPLADVAAMLADPAFREEVSQAQEVLRHDVHLERTDAALTVRVEQVRTADGMPSFARKIVGDEMAIVQEERWASPERGDVTVTIPGKPGDVTGTITLREDGGSTTETVDLTIKVSIPLVGGKVEKLVADILRKALVIENTVGRDYLSR</sequence>
<proteinExistence type="predicted"/>
<dbReference type="STRING" id="1300347.I601_2198"/>